<gene>
    <name evidence="1" type="ORF">HMPREF0650_2120</name>
</gene>
<organism evidence="1 2">
    <name type="scientific">Hoylesella buccalis ATCC 35310</name>
    <dbReference type="NCBI Taxonomy" id="679190"/>
    <lineage>
        <taxon>Bacteria</taxon>
        <taxon>Pseudomonadati</taxon>
        <taxon>Bacteroidota</taxon>
        <taxon>Bacteroidia</taxon>
        <taxon>Bacteroidales</taxon>
        <taxon>Prevotellaceae</taxon>
        <taxon>Hoylesella</taxon>
    </lineage>
</organism>
<sequence>MAESSKYLFLSKCLACIEVSVNWLNNLKRLCMSVKIKDTNPCK</sequence>
<keyword evidence="2" id="KW-1185">Reference proteome</keyword>
<proteinExistence type="predicted"/>
<dbReference type="AlphaFoldDB" id="D1W3I0"/>
<comment type="caution">
    <text evidence="1">The sequence shown here is derived from an EMBL/GenBank/DDBJ whole genome shotgun (WGS) entry which is preliminary data.</text>
</comment>
<dbReference type="Proteomes" id="UP000005283">
    <property type="component" value="Unassembled WGS sequence"/>
</dbReference>
<evidence type="ECO:0000313" key="1">
    <source>
        <dbReference type="EMBL" id="EFA92898.1"/>
    </source>
</evidence>
<dbReference type="STRING" id="679190.HMPREF0650_2120"/>
<dbReference type="EMBL" id="ADEG01000028">
    <property type="protein sequence ID" value="EFA92898.1"/>
    <property type="molecule type" value="Genomic_DNA"/>
</dbReference>
<name>D1W3I0_9BACT</name>
<protein>
    <submittedName>
        <fullName evidence="1">Uncharacterized protein</fullName>
    </submittedName>
</protein>
<accession>D1W3I0</accession>
<reference evidence="1 2" key="1">
    <citation type="submission" date="2009-12" db="EMBL/GenBank/DDBJ databases">
        <title>Genome Sequence of Prevotella buccalis ATCC 35310.</title>
        <authorList>
            <person name="Durkin A.S."/>
            <person name="Madupu R."/>
            <person name="Torralba M."/>
            <person name="Methe B."/>
            <person name="Sutton G."/>
            <person name="Strausberg R.L."/>
            <person name="Nelson K.E."/>
        </authorList>
    </citation>
    <scope>NUCLEOTIDE SEQUENCE [LARGE SCALE GENOMIC DNA]</scope>
    <source>
        <strain evidence="1 2">ATCC 35310</strain>
    </source>
</reference>
<evidence type="ECO:0000313" key="2">
    <source>
        <dbReference type="Proteomes" id="UP000005283"/>
    </source>
</evidence>